<dbReference type="EMBL" id="RSCL01000011">
    <property type="protein sequence ID" value="RUT04404.1"/>
    <property type="molecule type" value="Genomic_DNA"/>
</dbReference>
<protein>
    <recommendedName>
        <fullName evidence="2">CHASE2 domain-containing protein</fullName>
    </recommendedName>
</protein>
<keyword evidence="1" id="KW-1133">Transmembrane helix</keyword>
<proteinExistence type="predicted"/>
<dbReference type="SMART" id="SM01080">
    <property type="entry name" value="CHASE2"/>
    <property type="match status" value="1"/>
</dbReference>
<feature type="transmembrane region" description="Helical" evidence="1">
    <location>
        <begin position="752"/>
        <end position="769"/>
    </location>
</feature>
<accession>A0A433VE72</accession>
<comment type="caution">
    <text evidence="3">The sequence shown here is derived from an EMBL/GenBank/DDBJ whole genome shotgun (WGS) entry which is preliminary data.</text>
</comment>
<dbReference type="InterPro" id="IPR024983">
    <property type="entry name" value="CHAT_dom"/>
</dbReference>
<name>A0A433VE72_9CYAN</name>
<sequence>MVHMSKSKLVTLSLLGGNLNQGFPVVTALLSHQDQSFKITGSLPGVPELVKLYTKWQILYEAVHQRKRNNQRIKMYQQDINNVSINDFDSVCKELQSTLNTWLKCESFQNIERQLRTLLSQDDEIKVIIETDVILLHRLPWHLWNFFDHYPFAELALSNHEYGTPRVSRTSSSAKVRILAVLGSNCNINIDEDRSLLQKLKNAQITFIVNPTRIELDELLWNQDWDILFFAGHSDSNDDIGKIYINPCESLTVIQLKSALSKAIERGLKLAIFNSCDGMGLAKSLADLNIPQIIVMRERVPDLVAQKFLENFLFAFEEGKSLYLAMREARAKLQGLENDYPCASWLPVIYQNPTTVPTTWQELCGAGTIKTSKTFKIAHLSKTVASTLVVTASVIGLRYLGVFEKPELQTFDQMLVLRPKEELESKVIIIEVTEEYIQSVQRKNLGLKSISDSTLAQLINKLQKHQPQVIGVDIYRDFADPIDKLNPIQLNTELSKNNVITVCKGKDSKYDPQGIKPPNTPLERQGFTDAVEDIDGVVRRQILMMPQEASSPCQTNVSLALQLASRYLFSKGINFSVHEDYIQFGDKIFKRLKPGRSGAYQRVNNLGGIQITINYNDTDYKRIPLEAVLNNQLNQDVLKDKIVIIGVTANSISDYWSTPYSSIRGALEKTPGVFIQAQLVNQLVDAVLNKRPIFRVLPYWGDILWICGWSGGASLIVWRLHSHMQKAGAIVGTIIVLYGICTITLYQGLWLPFIPSVFGIVASGTAVSLKQQKISE</sequence>
<keyword evidence="4" id="KW-1185">Reference proteome</keyword>
<evidence type="ECO:0000256" key="1">
    <source>
        <dbReference type="SAM" id="Phobius"/>
    </source>
</evidence>
<dbReference type="InterPro" id="IPR007890">
    <property type="entry name" value="CHASE2"/>
</dbReference>
<feature type="transmembrane region" description="Helical" evidence="1">
    <location>
        <begin position="699"/>
        <end position="720"/>
    </location>
</feature>
<dbReference type="AlphaFoldDB" id="A0A433VE72"/>
<reference evidence="3" key="1">
    <citation type="submission" date="2018-12" db="EMBL/GenBank/DDBJ databases">
        <authorList>
            <person name="Will S."/>
            <person name="Neumann-Schaal M."/>
            <person name="Henke P."/>
        </authorList>
    </citation>
    <scope>NUCLEOTIDE SEQUENCE</scope>
    <source>
        <strain evidence="3">PCC 7102</strain>
    </source>
</reference>
<keyword evidence="1" id="KW-0472">Membrane</keyword>
<evidence type="ECO:0000313" key="3">
    <source>
        <dbReference type="EMBL" id="RUT04404.1"/>
    </source>
</evidence>
<dbReference type="Pfam" id="PF12770">
    <property type="entry name" value="CHAT"/>
    <property type="match status" value="1"/>
</dbReference>
<evidence type="ECO:0000313" key="4">
    <source>
        <dbReference type="Proteomes" id="UP000271624"/>
    </source>
</evidence>
<gene>
    <name evidence="3" type="ORF">DSM106972_046320</name>
</gene>
<reference evidence="3" key="2">
    <citation type="journal article" date="2019" name="Genome Biol. Evol.">
        <title>Day and night: Metabolic profiles and evolutionary relationships of six axenic non-marine cyanobacteria.</title>
        <authorList>
            <person name="Will S.E."/>
            <person name="Henke P."/>
            <person name="Boedeker C."/>
            <person name="Huang S."/>
            <person name="Brinkmann H."/>
            <person name="Rohde M."/>
            <person name="Jarek M."/>
            <person name="Friedl T."/>
            <person name="Seufert S."/>
            <person name="Schumacher M."/>
            <person name="Overmann J."/>
            <person name="Neumann-Schaal M."/>
            <person name="Petersen J."/>
        </authorList>
    </citation>
    <scope>NUCLEOTIDE SEQUENCE [LARGE SCALE GENOMIC DNA]</scope>
    <source>
        <strain evidence="3">PCC 7102</strain>
    </source>
</reference>
<dbReference type="Pfam" id="PF05226">
    <property type="entry name" value="CHASE2"/>
    <property type="match status" value="1"/>
</dbReference>
<keyword evidence="1" id="KW-0812">Transmembrane</keyword>
<feature type="transmembrane region" description="Helical" evidence="1">
    <location>
        <begin position="727"/>
        <end position="746"/>
    </location>
</feature>
<organism evidence="3 4">
    <name type="scientific">Dulcicalothrix desertica PCC 7102</name>
    <dbReference type="NCBI Taxonomy" id="232991"/>
    <lineage>
        <taxon>Bacteria</taxon>
        <taxon>Bacillati</taxon>
        <taxon>Cyanobacteriota</taxon>
        <taxon>Cyanophyceae</taxon>
        <taxon>Nostocales</taxon>
        <taxon>Calotrichaceae</taxon>
        <taxon>Dulcicalothrix</taxon>
    </lineage>
</organism>
<feature type="domain" description="CHASE2" evidence="2">
    <location>
        <begin position="403"/>
        <end position="716"/>
    </location>
</feature>
<evidence type="ECO:0000259" key="2">
    <source>
        <dbReference type="SMART" id="SM01080"/>
    </source>
</evidence>
<dbReference type="Proteomes" id="UP000271624">
    <property type="component" value="Unassembled WGS sequence"/>
</dbReference>